<comment type="caution">
    <text evidence="1">The sequence shown here is derived from an EMBL/GenBank/DDBJ whole genome shotgun (WGS) entry which is preliminary data.</text>
</comment>
<sequence length="79" mass="9204">MASTFESFTLLHVPGDQNERADLQNWPTLRKGSSKRKGTWTSPFITYLKEDRLLEDPREAKKMVREASKYILLGQHLCH</sequence>
<dbReference type="OrthoDB" id="1746168at2759"/>
<dbReference type="Proteomes" id="UP000257109">
    <property type="component" value="Unassembled WGS sequence"/>
</dbReference>
<proteinExistence type="predicted"/>
<keyword evidence="2" id="KW-1185">Reference proteome</keyword>
<evidence type="ECO:0000313" key="2">
    <source>
        <dbReference type="Proteomes" id="UP000257109"/>
    </source>
</evidence>
<accession>A0A371GSD6</accession>
<feature type="non-terminal residue" evidence="1">
    <location>
        <position position="1"/>
    </location>
</feature>
<reference evidence="1" key="1">
    <citation type="submission" date="2018-05" db="EMBL/GenBank/DDBJ databases">
        <title>Draft genome of Mucuna pruriens seed.</title>
        <authorList>
            <person name="Nnadi N.E."/>
            <person name="Vos R."/>
            <person name="Hasami M.H."/>
            <person name="Devisetty U.K."/>
            <person name="Aguiy J.C."/>
        </authorList>
    </citation>
    <scope>NUCLEOTIDE SEQUENCE [LARGE SCALE GENOMIC DNA]</scope>
    <source>
        <strain evidence="1">JCA_2017</strain>
    </source>
</reference>
<dbReference type="AlphaFoldDB" id="A0A371GSD6"/>
<dbReference type="EMBL" id="QJKJ01004623">
    <property type="protein sequence ID" value="RDX93386.1"/>
    <property type="molecule type" value="Genomic_DNA"/>
</dbReference>
<name>A0A371GSD6_MUCPR</name>
<protein>
    <submittedName>
        <fullName evidence="1">Uncharacterized protein</fullName>
    </submittedName>
</protein>
<evidence type="ECO:0000313" key="1">
    <source>
        <dbReference type="EMBL" id="RDX93386.1"/>
    </source>
</evidence>
<organism evidence="1 2">
    <name type="scientific">Mucuna pruriens</name>
    <name type="common">Velvet bean</name>
    <name type="synonym">Dolichos pruriens</name>
    <dbReference type="NCBI Taxonomy" id="157652"/>
    <lineage>
        <taxon>Eukaryota</taxon>
        <taxon>Viridiplantae</taxon>
        <taxon>Streptophyta</taxon>
        <taxon>Embryophyta</taxon>
        <taxon>Tracheophyta</taxon>
        <taxon>Spermatophyta</taxon>
        <taxon>Magnoliopsida</taxon>
        <taxon>eudicotyledons</taxon>
        <taxon>Gunneridae</taxon>
        <taxon>Pentapetalae</taxon>
        <taxon>rosids</taxon>
        <taxon>fabids</taxon>
        <taxon>Fabales</taxon>
        <taxon>Fabaceae</taxon>
        <taxon>Papilionoideae</taxon>
        <taxon>50 kb inversion clade</taxon>
        <taxon>NPAAA clade</taxon>
        <taxon>indigoferoid/millettioid clade</taxon>
        <taxon>Phaseoleae</taxon>
        <taxon>Mucuna</taxon>
    </lineage>
</organism>
<gene>
    <name evidence="1" type="ORF">CR513_24368</name>
</gene>